<organism evidence="2 3">
    <name type="scientific">Salinisphaera japonica YTM-1</name>
    <dbReference type="NCBI Taxonomy" id="1209778"/>
    <lineage>
        <taxon>Bacteria</taxon>
        <taxon>Pseudomonadati</taxon>
        <taxon>Pseudomonadota</taxon>
        <taxon>Gammaproteobacteria</taxon>
        <taxon>Salinisphaerales</taxon>
        <taxon>Salinisphaeraceae</taxon>
        <taxon>Salinisphaera</taxon>
    </lineage>
</organism>
<evidence type="ECO:0000313" key="3">
    <source>
        <dbReference type="Proteomes" id="UP000285310"/>
    </source>
</evidence>
<reference evidence="2 3" key="1">
    <citation type="submission" date="2013-10" db="EMBL/GenBank/DDBJ databases">
        <title>Salinisphaera japonica YTM-1 Genome Sequencing.</title>
        <authorList>
            <person name="Lai Q."/>
            <person name="Li C."/>
            <person name="Shao Z."/>
        </authorList>
    </citation>
    <scope>NUCLEOTIDE SEQUENCE [LARGE SCALE GENOMIC DNA]</scope>
    <source>
        <strain evidence="2 3">YTM-1</strain>
    </source>
</reference>
<sequence>MLAATALCLVSATAGAASIERQAMGDALFTGPLSAPNATALPKGHWDIEPYLIDSIQYASFDDDWSQNNVEDSHALRSVTLLQYGLTDRLSIALLPTFGYNIPASGATSSGPQLGDMTVRAHYMLHKFTEGGLLPTVSLSYAQGFPTGKYDGLDGNIADGLGSGVLESTFGVFTQTYFWMPTGRILRTRLNVTYTTAFDDASVSGVSVYGTPSGFDGQIDTGDSYAVNLAFEYSLTRHWVPAIDIIYGHSDGASIRGVQAANGLATPIRSTSGSSESISVAPALEYNWNGHYGVIVGANVVAAGRNTAATVAPQAALNIYY</sequence>
<dbReference type="EMBL" id="AYKG01000013">
    <property type="protein sequence ID" value="ROO29771.1"/>
    <property type="molecule type" value="Genomic_DNA"/>
</dbReference>
<name>A0A423PW38_9GAMM</name>
<feature type="chain" id="PRO_5019577277" description="Transporter" evidence="1">
    <location>
        <begin position="17"/>
        <end position="321"/>
    </location>
</feature>
<comment type="caution">
    <text evidence="2">The sequence shown here is derived from an EMBL/GenBank/DDBJ whole genome shotgun (WGS) entry which is preliminary data.</text>
</comment>
<gene>
    <name evidence="2" type="ORF">SAJA_05735</name>
</gene>
<evidence type="ECO:0000313" key="2">
    <source>
        <dbReference type="EMBL" id="ROO29771.1"/>
    </source>
</evidence>
<protein>
    <recommendedName>
        <fullName evidence="4">Transporter</fullName>
    </recommendedName>
</protein>
<dbReference type="AlphaFoldDB" id="A0A423PW38"/>
<accession>A0A423PW38</accession>
<keyword evidence="3" id="KW-1185">Reference proteome</keyword>
<evidence type="ECO:0008006" key="4">
    <source>
        <dbReference type="Google" id="ProtNLM"/>
    </source>
</evidence>
<dbReference type="InParanoid" id="A0A423PW38"/>
<keyword evidence="1" id="KW-0732">Signal</keyword>
<evidence type="ECO:0000256" key="1">
    <source>
        <dbReference type="SAM" id="SignalP"/>
    </source>
</evidence>
<dbReference type="Proteomes" id="UP000285310">
    <property type="component" value="Unassembled WGS sequence"/>
</dbReference>
<proteinExistence type="predicted"/>
<feature type="signal peptide" evidence="1">
    <location>
        <begin position="1"/>
        <end position="16"/>
    </location>
</feature>